<keyword evidence="3" id="KW-1185">Reference proteome</keyword>
<protein>
    <submittedName>
        <fullName evidence="2">Uncharacterized protein</fullName>
    </submittedName>
</protein>
<proteinExistence type="predicted"/>
<comment type="caution">
    <text evidence="2">The sequence shown here is derived from an EMBL/GenBank/DDBJ whole genome shotgun (WGS) entry which is preliminary data.</text>
</comment>
<feature type="compositionally biased region" description="Polar residues" evidence="1">
    <location>
        <begin position="118"/>
        <end position="146"/>
    </location>
</feature>
<gene>
    <name evidence="2" type="ORF">AYI69_g11310</name>
</gene>
<accession>A0A1R1WZM4</accession>
<dbReference type="Proteomes" id="UP000187429">
    <property type="component" value="Unassembled WGS sequence"/>
</dbReference>
<name>A0A1R1WZM4_9FUNG</name>
<dbReference type="OrthoDB" id="5648951at2759"/>
<organism evidence="2 3">
    <name type="scientific">Smittium culicis</name>
    <dbReference type="NCBI Taxonomy" id="133412"/>
    <lineage>
        <taxon>Eukaryota</taxon>
        <taxon>Fungi</taxon>
        <taxon>Fungi incertae sedis</taxon>
        <taxon>Zoopagomycota</taxon>
        <taxon>Kickxellomycotina</taxon>
        <taxon>Harpellomycetes</taxon>
        <taxon>Harpellales</taxon>
        <taxon>Legeriomycetaceae</taxon>
        <taxon>Smittium</taxon>
    </lineage>
</organism>
<dbReference type="AlphaFoldDB" id="A0A1R1WZM4"/>
<evidence type="ECO:0000313" key="3">
    <source>
        <dbReference type="Proteomes" id="UP000187429"/>
    </source>
</evidence>
<dbReference type="EMBL" id="LSSM01007559">
    <property type="protein sequence ID" value="OMJ07821.1"/>
    <property type="molecule type" value="Genomic_DNA"/>
</dbReference>
<feature type="compositionally biased region" description="Basic and acidic residues" evidence="1">
    <location>
        <begin position="75"/>
        <end position="92"/>
    </location>
</feature>
<feature type="compositionally biased region" description="Polar residues" evidence="1">
    <location>
        <begin position="94"/>
        <end position="107"/>
    </location>
</feature>
<evidence type="ECO:0000313" key="2">
    <source>
        <dbReference type="EMBL" id="OMJ07821.1"/>
    </source>
</evidence>
<feature type="region of interest" description="Disordered" evidence="1">
    <location>
        <begin position="75"/>
        <end position="146"/>
    </location>
</feature>
<evidence type="ECO:0000256" key="1">
    <source>
        <dbReference type="SAM" id="MobiDB-lite"/>
    </source>
</evidence>
<sequence>METPKKYKNDQEWELVAKKRKVLTTPNFLEKHVNRDGNVSSKHFEEKMLTSSALKSQNTFEVLSDNENSIFKVLHNDPKPNTEPKFSEKDQENLFCSNPSNELSNTNIDEDRPEDLRNTSMVLENPDNSVPNKVGFQNSVKKNYNT</sequence>
<reference evidence="3" key="1">
    <citation type="submission" date="2017-01" db="EMBL/GenBank/DDBJ databases">
        <authorList>
            <person name="Wang Y."/>
            <person name="White M."/>
            <person name="Kvist S."/>
            <person name="Moncalvo J.-M."/>
        </authorList>
    </citation>
    <scope>NUCLEOTIDE SEQUENCE [LARGE SCALE GENOMIC DNA]</scope>
    <source>
        <strain evidence="3">ID-206-W2</strain>
    </source>
</reference>